<dbReference type="EMBL" id="JABXBU010000003">
    <property type="protein sequence ID" value="KAF8791877.1"/>
    <property type="molecule type" value="Genomic_DNA"/>
</dbReference>
<reference evidence="2" key="1">
    <citation type="journal article" date="2020" name="bioRxiv">
        <title>Chromosome-level reference genome of the European wasp spider Argiope bruennichi: a resource for studies on range expansion and evolutionary adaptation.</title>
        <authorList>
            <person name="Sheffer M.M."/>
            <person name="Hoppe A."/>
            <person name="Krehenwinkel H."/>
            <person name="Uhl G."/>
            <person name="Kuss A.W."/>
            <person name="Jensen L."/>
            <person name="Jensen C."/>
            <person name="Gillespie R.G."/>
            <person name="Hoff K.J."/>
            <person name="Prost S."/>
        </authorList>
    </citation>
    <scope>NUCLEOTIDE SEQUENCE</scope>
</reference>
<accession>A0A8T0FKZ3</accession>
<evidence type="ECO:0000313" key="3">
    <source>
        <dbReference type="Proteomes" id="UP000807504"/>
    </source>
</evidence>
<reference evidence="2" key="2">
    <citation type="submission" date="2020-06" db="EMBL/GenBank/DDBJ databases">
        <authorList>
            <person name="Sheffer M."/>
        </authorList>
    </citation>
    <scope>NUCLEOTIDE SEQUENCE</scope>
</reference>
<feature type="signal peptide" evidence="1">
    <location>
        <begin position="1"/>
        <end position="19"/>
    </location>
</feature>
<protein>
    <submittedName>
        <fullName evidence="2">Uncharacterized protein</fullName>
    </submittedName>
</protein>
<gene>
    <name evidence="2" type="ORF">HNY73_003545</name>
</gene>
<sequence length="91" mass="10022">MFPLGVLLLLLPLLQTGFCNDCQAGFADSCFVAVSYDLQYMLNLKEMVTKNVSKEAVHELCLGFEDSLNLYKESRGGFARGLMVDTGLIHG</sequence>
<organism evidence="2 3">
    <name type="scientific">Argiope bruennichi</name>
    <name type="common">Wasp spider</name>
    <name type="synonym">Aranea bruennichi</name>
    <dbReference type="NCBI Taxonomy" id="94029"/>
    <lineage>
        <taxon>Eukaryota</taxon>
        <taxon>Metazoa</taxon>
        <taxon>Ecdysozoa</taxon>
        <taxon>Arthropoda</taxon>
        <taxon>Chelicerata</taxon>
        <taxon>Arachnida</taxon>
        <taxon>Araneae</taxon>
        <taxon>Araneomorphae</taxon>
        <taxon>Entelegynae</taxon>
        <taxon>Araneoidea</taxon>
        <taxon>Araneidae</taxon>
        <taxon>Argiope</taxon>
    </lineage>
</organism>
<evidence type="ECO:0000256" key="1">
    <source>
        <dbReference type="SAM" id="SignalP"/>
    </source>
</evidence>
<keyword evidence="3" id="KW-1185">Reference proteome</keyword>
<dbReference type="AlphaFoldDB" id="A0A8T0FKZ3"/>
<comment type="caution">
    <text evidence="2">The sequence shown here is derived from an EMBL/GenBank/DDBJ whole genome shotgun (WGS) entry which is preliminary data.</text>
</comment>
<keyword evidence="1" id="KW-0732">Signal</keyword>
<dbReference type="Proteomes" id="UP000807504">
    <property type="component" value="Unassembled WGS sequence"/>
</dbReference>
<evidence type="ECO:0000313" key="2">
    <source>
        <dbReference type="EMBL" id="KAF8791877.1"/>
    </source>
</evidence>
<name>A0A8T0FKZ3_ARGBR</name>
<proteinExistence type="predicted"/>
<feature type="chain" id="PRO_5035739772" evidence="1">
    <location>
        <begin position="20"/>
        <end position="91"/>
    </location>
</feature>